<dbReference type="PANTHER" id="PTHR42713">
    <property type="entry name" value="HISTIDINE KINASE-RELATED"/>
    <property type="match status" value="1"/>
</dbReference>
<comment type="function">
    <text evidence="9">May play the central regulatory role in sporulation. It may be an element of the effector pathway responsible for the activation of sporulation genes in response to nutritional stress. Spo0A may act in concert with spo0H (a sigma factor) to control the expression of some genes that are critical to the sporulation process.</text>
</comment>
<dbReference type="InterPro" id="IPR009057">
    <property type="entry name" value="Homeodomain-like_sf"/>
</dbReference>
<dbReference type="PROSITE" id="PS50110">
    <property type="entry name" value="RESPONSE_REGULATORY"/>
    <property type="match status" value="1"/>
</dbReference>
<dbReference type="CDD" id="cd17536">
    <property type="entry name" value="REC_YesN-like"/>
    <property type="match status" value="1"/>
</dbReference>
<dbReference type="InterPro" id="IPR001789">
    <property type="entry name" value="Sig_transdc_resp-reg_receiver"/>
</dbReference>
<gene>
    <name evidence="13" type="ORF">J5W02_06215</name>
</gene>
<reference evidence="13 14" key="1">
    <citation type="submission" date="2021-03" db="EMBL/GenBank/DDBJ databases">
        <title>Caproiciproducens sp. nov. isolated from feces of cow.</title>
        <authorList>
            <person name="Choi J.-Y."/>
        </authorList>
    </citation>
    <scope>NUCLEOTIDE SEQUENCE [LARGE SCALE GENOMIC DNA]</scope>
    <source>
        <strain evidence="13 14">AGMB10547</strain>
    </source>
</reference>
<comment type="caution">
    <text evidence="13">The sequence shown here is derived from an EMBL/GenBank/DDBJ whole genome shotgun (WGS) entry which is preliminary data.</text>
</comment>
<evidence type="ECO:0000256" key="4">
    <source>
        <dbReference type="ARBA" id="ARBA00022553"/>
    </source>
</evidence>
<dbReference type="SMART" id="SM00342">
    <property type="entry name" value="HTH_ARAC"/>
    <property type="match status" value="1"/>
</dbReference>
<keyword evidence="8" id="KW-0804">Transcription</keyword>
<dbReference type="Proteomes" id="UP000719942">
    <property type="component" value="Unassembled WGS sequence"/>
</dbReference>
<keyword evidence="3" id="KW-0963">Cytoplasm</keyword>
<dbReference type="EMBL" id="JAGFNZ010000002">
    <property type="protein sequence ID" value="MBW7572405.1"/>
    <property type="molecule type" value="Genomic_DNA"/>
</dbReference>
<evidence type="ECO:0000256" key="1">
    <source>
        <dbReference type="ARBA" id="ARBA00004496"/>
    </source>
</evidence>
<dbReference type="Pfam" id="PF00072">
    <property type="entry name" value="Response_reg"/>
    <property type="match status" value="1"/>
</dbReference>
<sequence>MFSVILVEDEDIIRKGIRYALPWEDHGCTVVGEARNGVDGKQLIQALNPDIVITDINMPVMDGLQMIAETKYQYDYVAILLTGYSDFEYAKEAIRNGVSDYILKPLNHEEMMEALDRAVLECKNIRILRKQNKSVSELKDITLFSDNKLENPEDPVVAQILDFIGQNYTQKITLSELSEKLFYSDRYINQRFQKALGTTVIEYLNRYRIQKALSLLQENRLPISEIGGACGIGDYKYFSHVFKKYVGCSPKEYKLKIR</sequence>
<evidence type="ECO:0000256" key="2">
    <source>
        <dbReference type="ARBA" id="ARBA00018672"/>
    </source>
</evidence>
<proteinExistence type="predicted"/>
<evidence type="ECO:0000256" key="6">
    <source>
        <dbReference type="ARBA" id="ARBA00023015"/>
    </source>
</evidence>
<name>A0ABS7DNM8_9FIRM</name>
<dbReference type="SUPFAM" id="SSF46689">
    <property type="entry name" value="Homeodomain-like"/>
    <property type="match status" value="2"/>
</dbReference>
<keyword evidence="4 10" id="KW-0597">Phosphoprotein</keyword>
<dbReference type="Gene3D" id="3.40.50.2300">
    <property type="match status" value="1"/>
</dbReference>
<dbReference type="InterPro" id="IPR011006">
    <property type="entry name" value="CheY-like_superfamily"/>
</dbReference>
<evidence type="ECO:0000256" key="5">
    <source>
        <dbReference type="ARBA" id="ARBA00023012"/>
    </source>
</evidence>
<keyword evidence="6" id="KW-0805">Transcription regulation</keyword>
<dbReference type="Pfam" id="PF12833">
    <property type="entry name" value="HTH_18"/>
    <property type="match status" value="1"/>
</dbReference>
<dbReference type="SUPFAM" id="SSF52172">
    <property type="entry name" value="CheY-like"/>
    <property type="match status" value="1"/>
</dbReference>
<evidence type="ECO:0000313" key="13">
    <source>
        <dbReference type="EMBL" id="MBW7572405.1"/>
    </source>
</evidence>
<feature type="domain" description="HTH araC/xylS-type" evidence="11">
    <location>
        <begin position="158"/>
        <end position="256"/>
    </location>
</feature>
<evidence type="ECO:0000256" key="3">
    <source>
        <dbReference type="ARBA" id="ARBA00022490"/>
    </source>
</evidence>
<evidence type="ECO:0000259" key="12">
    <source>
        <dbReference type="PROSITE" id="PS50110"/>
    </source>
</evidence>
<keyword evidence="7" id="KW-0238">DNA-binding</keyword>
<feature type="domain" description="Response regulatory" evidence="12">
    <location>
        <begin position="3"/>
        <end position="119"/>
    </location>
</feature>
<feature type="modified residue" description="4-aspartylphosphate" evidence="10">
    <location>
        <position position="55"/>
    </location>
</feature>
<organism evidence="13 14">
    <name type="scientific">Caproiciproducens faecalis</name>
    <dbReference type="NCBI Taxonomy" id="2820301"/>
    <lineage>
        <taxon>Bacteria</taxon>
        <taxon>Bacillati</taxon>
        <taxon>Bacillota</taxon>
        <taxon>Clostridia</taxon>
        <taxon>Eubacteriales</taxon>
        <taxon>Acutalibacteraceae</taxon>
        <taxon>Caproiciproducens</taxon>
    </lineage>
</organism>
<dbReference type="Gene3D" id="1.10.10.60">
    <property type="entry name" value="Homeodomain-like"/>
    <property type="match status" value="2"/>
</dbReference>
<dbReference type="PROSITE" id="PS01124">
    <property type="entry name" value="HTH_ARAC_FAMILY_2"/>
    <property type="match status" value="1"/>
</dbReference>
<keyword evidence="5" id="KW-0902">Two-component regulatory system</keyword>
<comment type="subcellular location">
    <subcellularLocation>
        <location evidence="1">Cytoplasm</location>
    </subcellularLocation>
</comment>
<evidence type="ECO:0000256" key="9">
    <source>
        <dbReference type="ARBA" id="ARBA00024867"/>
    </source>
</evidence>
<evidence type="ECO:0000256" key="8">
    <source>
        <dbReference type="ARBA" id="ARBA00023163"/>
    </source>
</evidence>
<accession>A0ABS7DNM8</accession>
<evidence type="ECO:0000259" key="11">
    <source>
        <dbReference type="PROSITE" id="PS01124"/>
    </source>
</evidence>
<evidence type="ECO:0000256" key="10">
    <source>
        <dbReference type="PROSITE-ProRule" id="PRU00169"/>
    </source>
</evidence>
<dbReference type="RefSeq" id="WP_219964811.1">
    <property type="nucleotide sequence ID" value="NZ_JAGFNZ010000002.1"/>
</dbReference>
<protein>
    <recommendedName>
        <fullName evidence="2">Stage 0 sporulation protein A homolog</fullName>
    </recommendedName>
</protein>
<keyword evidence="14" id="KW-1185">Reference proteome</keyword>
<dbReference type="PANTHER" id="PTHR42713:SF3">
    <property type="entry name" value="TRANSCRIPTIONAL REGULATORY PROTEIN HPTR"/>
    <property type="match status" value="1"/>
</dbReference>
<evidence type="ECO:0000256" key="7">
    <source>
        <dbReference type="ARBA" id="ARBA00023125"/>
    </source>
</evidence>
<dbReference type="SMART" id="SM00448">
    <property type="entry name" value="REC"/>
    <property type="match status" value="1"/>
</dbReference>
<evidence type="ECO:0000313" key="14">
    <source>
        <dbReference type="Proteomes" id="UP000719942"/>
    </source>
</evidence>
<dbReference type="InterPro" id="IPR051552">
    <property type="entry name" value="HptR"/>
</dbReference>
<dbReference type="InterPro" id="IPR018060">
    <property type="entry name" value="HTH_AraC"/>
</dbReference>